<sequence length="350" mass="39517">MRWFDPLLLPFSLGYGLATRLRNHLFDIGFKKSVKFAVPTIVVGNLSMGGTGKTPFVEFLIDLLSEQFQLTTLSRGYGRKSRGYFLADKSSDASKIGDEPFQIYEKYGNKVNVAVGEERVLAIPQILLACPETDLILLDDAFQHRYVAGDYQILLTTFHKPFFQDQILPLGTLRESRIGATRADLIVVTKCPKSIDLASKNEYVKQIRIYNEKAKILFVGIKYGKPSSRGAEPLDKLSSVVAVSGIANDALFVEQARQHFEVNHHFSYSDHHHYKISDVEKIAQKCRELPNSVILTTEKDAVKLKAPIFRDYLAEIPIFAWPIAIDIKEEDSAFVKQAIITIIKEKGYQK</sequence>
<dbReference type="NCBIfam" id="TIGR00682">
    <property type="entry name" value="lpxK"/>
    <property type="match status" value="1"/>
</dbReference>
<dbReference type="EC" id="2.7.1.130" evidence="3 13"/>
<dbReference type="InterPro" id="IPR027417">
    <property type="entry name" value="P-loop_NTPase"/>
</dbReference>
<evidence type="ECO:0000256" key="8">
    <source>
        <dbReference type="ARBA" id="ARBA00022741"/>
    </source>
</evidence>
<dbReference type="EMBL" id="JAKZGP010000015">
    <property type="protein sequence ID" value="MCH7409317.1"/>
    <property type="molecule type" value="Genomic_DNA"/>
</dbReference>
<evidence type="ECO:0000256" key="4">
    <source>
        <dbReference type="ARBA" id="ARBA00016436"/>
    </source>
</evidence>
<dbReference type="Pfam" id="PF02606">
    <property type="entry name" value="LpxK"/>
    <property type="match status" value="1"/>
</dbReference>
<name>A0ABS9UYT0_9BACT</name>
<keyword evidence="6 13" id="KW-0441">Lipid A biosynthesis</keyword>
<evidence type="ECO:0000256" key="2">
    <source>
        <dbReference type="ARBA" id="ARBA00004870"/>
    </source>
</evidence>
<evidence type="ECO:0000313" key="14">
    <source>
        <dbReference type="EMBL" id="MCH7409317.1"/>
    </source>
</evidence>
<evidence type="ECO:0000256" key="9">
    <source>
        <dbReference type="ARBA" id="ARBA00022777"/>
    </source>
</evidence>
<comment type="pathway">
    <text evidence="2 13">Glycolipid biosynthesis; lipid IV(A) biosynthesis; lipid IV(A) from (3R)-3-hydroxytetradecanoyl-[acyl-carrier-protein] and UDP-N-acetyl-alpha-D-glucosamine: step 6/6.</text>
</comment>
<keyword evidence="15" id="KW-1185">Reference proteome</keyword>
<comment type="similarity">
    <text evidence="13">Belongs to the LpxK family.</text>
</comment>
<keyword evidence="8 13" id="KW-0547">Nucleotide-binding</keyword>
<proteinExistence type="inferred from homology"/>
<evidence type="ECO:0000256" key="1">
    <source>
        <dbReference type="ARBA" id="ARBA00002274"/>
    </source>
</evidence>
<dbReference type="RefSeq" id="WP_241347667.1">
    <property type="nucleotide sequence ID" value="NZ_JAKZGP010000015.1"/>
</dbReference>
<dbReference type="HAMAP" id="MF_00409">
    <property type="entry name" value="LpxK"/>
    <property type="match status" value="1"/>
</dbReference>
<organism evidence="14 15">
    <name type="scientific">Belliella filtrata</name>
    <dbReference type="NCBI Taxonomy" id="2923435"/>
    <lineage>
        <taxon>Bacteria</taxon>
        <taxon>Pseudomonadati</taxon>
        <taxon>Bacteroidota</taxon>
        <taxon>Cytophagia</taxon>
        <taxon>Cytophagales</taxon>
        <taxon>Cyclobacteriaceae</taxon>
        <taxon>Belliella</taxon>
    </lineage>
</organism>
<keyword evidence="9 13" id="KW-0418">Kinase</keyword>
<reference evidence="14" key="1">
    <citation type="submission" date="2022-03" db="EMBL/GenBank/DDBJ databases">
        <title>De novo assembled genomes of Belliella spp. (Cyclobacteriaceae) strains.</title>
        <authorList>
            <person name="Szabo A."/>
            <person name="Korponai K."/>
            <person name="Felfoldi T."/>
        </authorList>
    </citation>
    <scope>NUCLEOTIDE SEQUENCE</scope>
    <source>
        <strain evidence="14">DSM 111904</strain>
    </source>
</reference>
<protein>
    <recommendedName>
        <fullName evidence="4 13">Tetraacyldisaccharide 4'-kinase</fullName>
        <ecNumber evidence="3 13">2.7.1.130</ecNumber>
    </recommendedName>
    <alternativeName>
        <fullName evidence="12 13">Lipid A 4'-kinase</fullName>
    </alternativeName>
</protein>
<keyword evidence="7 13" id="KW-0808">Transferase</keyword>
<keyword evidence="10 13" id="KW-0067">ATP-binding</keyword>
<evidence type="ECO:0000256" key="3">
    <source>
        <dbReference type="ARBA" id="ARBA00012071"/>
    </source>
</evidence>
<keyword evidence="11 13" id="KW-0443">Lipid metabolism</keyword>
<accession>A0ABS9UYT0</accession>
<dbReference type="InterPro" id="IPR003758">
    <property type="entry name" value="LpxK"/>
</dbReference>
<evidence type="ECO:0000313" key="15">
    <source>
        <dbReference type="Proteomes" id="UP001165489"/>
    </source>
</evidence>
<evidence type="ECO:0000256" key="13">
    <source>
        <dbReference type="HAMAP-Rule" id="MF_00409"/>
    </source>
</evidence>
<dbReference type="PANTHER" id="PTHR42724:SF1">
    <property type="entry name" value="TETRAACYLDISACCHARIDE 4'-KINASE, MITOCHONDRIAL-RELATED"/>
    <property type="match status" value="1"/>
</dbReference>
<comment type="function">
    <text evidence="1 13">Transfers the gamma-phosphate of ATP to the 4'-position of a tetraacyldisaccharide 1-phosphate intermediate (termed DS-1-P) to form tetraacyldisaccharide 1,4'-bis-phosphate (lipid IVA).</text>
</comment>
<keyword evidence="5 13" id="KW-0444">Lipid biosynthesis</keyword>
<evidence type="ECO:0000256" key="6">
    <source>
        <dbReference type="ARBA" id="ARBA00022556"/>
    </source>
</evidence>
<comment type="catalytic activity">
    <reaction evidence="13">
        <text>a lipid A disaccharide + ATP = a lipid IVA + ADP + H(+)</text>
        <dbReference type="Rhea" id="RHEA:67840"/>
        <dbReference type="ChEBI" id="CHEBI:15378"/>
        <dbReference type="ChEBI" id="CHEBI:30616"/>
        <dbReference type="ChEBI" id="CHEBI:176343"/>
        <dbReference type="ChEBI" id="CHEBI:176425"/>
        <dbReference type="ChEBI" id="CHEBI:456216"/>
        <dbReference type="EC" id="2.7.1.130"/>
    </reaction>
</comment>
<dbReference type="PANTHER" id="PTHR42724">
    <property type="entry name" value="TETRAACYLDISACCHARIDE 4'-KINASE"/>
    <property type="match status" value="1"/>
</dbReference>
<evidence type="ECO:0000256" key="10">
    <source>
        <dbReference type="ARBA" id="ARBA00022840"/>
    </source>
</evidence>
<gene>
    <name evidence="13 14" type="primary">lpxK</name>
    <name evidence="14" type="ORF">MM239_07930</name>
</gene>
<comment type="caution">
    <text evidence="14">The sequence shown here is derived from an EMBL/GenBank/DDBJ whole genome shotgun (WGS) entry which is preliminary data.</text>
</comment>
<dbReference type="GO" id="GO:0009029">
    <property type="term" value="F:lipid-A 4'-kinase activity"/>
    <property type="evidence" value="ECO:0007669"/>
    <property type="project" value="UniProtKB-EC"/>
</dbReference>
<evidence type="ECO:0000256" key="12">
    <source>
        <dbReference type="ARBA" id="ARBA00029757"/>
    </source>
</evidence>
<feature type="binding site" evidence="13">
    <location>
        <begin position="47"/>
        <end position="54"/>
    </location>
    <ligand>
        <name>ATP</name>
        <dbReference type="ChEBI" id="CHEBI:30616"/>
    </ligand>
</feature>
<dbReference type="SUPFAM" id="SSF52540">
    <property type="entry name" value="P-loop containing nucleoside triphosphate hydrolases"/>
    <property type="match status" value="1"/>
</dbReference>
<evidence type="ECO:0000256" key="5">
    <source>
        <dbReference type="ARBA" id="ARBA00022516"/>
    </source>
</evidence>
<evidence type="ECO:0000256" key="11">
    <source>
        <dbReference type="ARBA" id="ARBA00023098"/>
    </source>
</evidence>
<dbReference type="Proteomes" id="UP001165489">
    <property type="component" value="Unassembled WGS sequence"/>
</dbReference>
<evidence type="ECO:0000256" key="7">
    <source>
        <dbReference type="ARBA" id="ARBA00022679"/>
    </source>
</evidence>